<dbReference type="Pfam" id="PF14496">
    <property type="entry name" value="NEL"/>
    <property type="match status" value="1"/>
</dbReference>
<protein>
    <submittedName>
        <fullName evidence="2">C-terminal E3 ligase</fullName>
    </submittedName>
</protein>
<dbReference type="InterPro" id="IPR029487">
    <property type="entry name" value="NEL_dom"/>
</dbReference>
<evidence type="ECO:0000259" key="1">
    <source>
        <dbReference type="PROSITE" id="PS52053"/>
    </source>
</evidence>
<keyword evidence="2" id="KW-0436">Ligase</keyword>
<accession>A0A5N6DS16</accession>
<gene>
    <name evidence="2" type="ORF">BDV34DRAFT_60963</name>
</gene>
<dbReference type="Gene3D" id="1.20.58.360">
    <property type="entry name" value="Shigella T3SS effector IpaH defines"/>
    <property type="match status" value="1"/>
</dbReference>
<feature type="domain" description="NEL" evidence="1">
    <location>
        <begin position="533"/>
        <end position="828"/>
    </location>
</feature>
<dbReference type="AlphaFoldDB" id="A0A5N6DS16"/>
<name>A0A5N6DS16_ASPPA</name>
<dbReference type="EMBL" id="ML734954">
    <property type="protein sequence ID" value="KAB8207961.1"/>
    <property type="molecule type" value="Genomic_DNA"/>
</dbReference>
<dbReference type="Proteomes" id="UP000326532">
    <property type="component" value="Unassembled WGS sequence"/>
</dbReference>
<organism evidence="2 3">
    <name type="scientific">Aspergillus parasiticus</name>
    <dbReference type="NCBI Taxonomy" id="5067"/>
    <lineage>
        <taxon>Eukaryota</taxon>
        <taxon>Fungi</taxon>
        <taxon>Dikarya</taxon>
        <taxon>Ascomycota</taxon>
        <taxon>Pezizomycotina</taxon>
        <taxon>Eurotiomycetes</taxon>
        <taxon>Eurotiomycetidae</taxon>
        <taxon>Eurotiales</taxon>
        <taxon>Aspergillaceae</taxon>
        <taxon>Aspergillus</taxon>
        <taxon>Aspergillus subgen. Circumdati</taxon>
    </lineage>
</organism>
<keyword evidence="3" id="KW-1185">Reference proteome</keyword>
<dbReference type="GO" id="GO:0016567">
    <property type="term" value="P:protein ubiquitination"/>
    <property type="evidence" value="ECO:0007669"/>
    <property type="project" value="InterPro"/>
</dbReference>
<sequence>MMAIVAESRMVIQNNIQEHPQMQQYPVFRHEAGSHTGRITLPGPRDMNDPLDALVAGSADATDVVRRPHPPVSHLVQATTDELRQYHTPGLAGPTATDARNIRLHDLGFSSLPPSLSVPANSITLSHLYNVETLPPMTARTINITRLDKVRALPTLSGVRELSISTTPLTTIPSDLCVDRLLVDTYHFRLLEHRHTLRTPFDTPFPVLMVMFQVACLALLDTIPPERLRFTLVEAPSPFDRVTFRNLDAPTWSQSRPSGAPTYPFREFVMPHKWAQRWLERNPARRGAMLASHVPTGVDVERTNDIAYEGRAHSPDSRTSLPPFPIDPINSITISHLYKLTTLPAMAARTISMTRLDKVRTLPSMSGVRELRLVGTPIVSIPTTLCLDVLHAGGFEGWKPGYIGGYYELGVVRRVKDIFKKACLSLLDTLPAERLTYTQAVRPRVSTTEHPLPDEPLAKIVYLDAPAWSEHRPSDALTYPFREFILPFDWLRPWLDQHPACRPAHPAVDSARQPAPLMSTEQLLGPLPSAQPTFERAVTVWRQALRGPDFPIPDVSDWGLNATQTRNFRVFLNRLLETRDYRNVESRPRQIRRVDHMFEILDNRPELRCQFAALATSGTLSCADMATWALNNMDVAVGIEDARNAADPEAAMRALAAAHLRLSVVREHAMRISHANPGRDQAEIFLAMETRLRDSAALPVTTEGMLHRACAALTEREYEAARTAAIQAASDPRRLDAFMETWEPYRELQRPLEAEHYRWALLPSREVPPELAATLRCTITQQDYADLSEPVLIAAGNVFHAFESADLLTWWVLRGTNPNNNQTLALSEVWRPCMVNSQPRRSPAVSGGLAAWRCNSQVLGIYDALLDSNEWGINDSRLLKMLRVLEGPAREHGYENLGAELGVSPATRFGIHAYGVDLELYDPRGLSACVRDLEAYVGEPLRTAYIAATEDPNQQTTLALYAMLLDGETSHASLRARGVLAEGLADTLPYALSCFVNSIEEGVDDEAYNWHLAMKPYVKPYRREEADEIESGTGSALGDWLASSGRLARTLQRISAWSRDANPEVKQRAYQLAHALFPHGARSYQSSVGALLGS</sequence>
<proteinExistence type="predicted"/>
<dbReference type="GO" id="GO:0004842">
    <property type="term" value="F:ubiquitin-protein transferase activity"/>
    <property type="evidence" value="ECO:0007669"/>
    <property type="project" value="InterPro"/>
</dbReference>
<dbReference type="PROSITE" id="PS52053">
    <property type="entry name" value="NEL"/>
    <property type="match status" value="1"/>
</dbReference>
<reference evidence="2 3" key="1">
    <citation type="submission" date="2019-04" db="EMBL/GenBank/DDBJ databases">
        <title>Fungal friends and foes A comparative genomics study of 23 Aspergillus species from section Flavi.</title>
        <authorList>
            <consortium name="DOE Joint Genome Institute"/>
            <person name="Kjaerbolling I."/>
            <person name="Vesth T.C."/>
            <person name="Frisvad J.C."/>
            <person name="Nybo J.L."/>
            <person name="Theobald S."/>
            <person name="Kildgaard S."/>
            <person name="Petersen T.I."/>
            <person name="Kuo A."/>
            <person name="Sato A."/>
            <person name="Lyhne E.K."/>
            <person name="Kogle M.E."/>
            <person name="Wiebenga A."/>
            <person name="Kun R.S."/>
            <person name="Lubbers R.J."/>
            <person name="Makela M.R."/>
            <person name="Barry K."/>
            <person name="Chovatia M."/>
            <person name="Clum A."/>
            <person name="Daum C."/>
            <person name="Haridas S."/>
            <person name="He G."/>
            <person name="LaButti K."/>
            <person name="Lipzen A."/>
            <person name="Mondo S."/>
            <person name="Pangilinan J."/>
            <person name="Riley R."/>
            <person name="Salamov A."/>
            <person name="Simmons B.A."/>
            <person name="Magnuson J.K."/>
            <person name="Henrissat B."/>
            <person name="Mortensen U.H."/>
            <person name="Larsen T.O."/>
            <person name="De vries R.P."/>
            <person name="Grigoriev I.V."/>
            <person name="Machida M."/>
            <person name="Baker S.E."/>
            <person name="Andersen M.R."/>
        </authorList>
    </citation>
    <scope>NUCLEOTIDE SEQUENCE [LARGE SCALE GENOMIC DNA]</scope>
    <source>
        <strain evidence="2 3">CBS 117618</strain>
    </source>
</reference>
<dbReference type="VEuPathDB" id="FungiDB:BDV34DRAFT_60963"/>
<evidence type="ECO:0000313" key="2">
    <source>
        <dbReference type="EMBL" id="KAB8207961.1"/>
    </source>
</evidence>
<evidence type="ECO:0000313" key="3">
    <source>
        <dbReference type="Proteomes" id="UP000326532"/>
    </source>
</evidence>
<dbReference type="GO" id="GO:0016874">
    <property type="term" value="F:ligase activity"/>
    <property type="evidence" value="ECO:0007669"/>
    <property type="project" value="UniProtKB-KW"/>
</dbReference>